<keyword evidence="1 9" id="KW-0004">4Fe-4S</keyword>
<proteinExistence type="inferred from homology"/>
<evidence type="ECO:0000256" key="2">
    <source>
        <dbReference type="ARBA" id="ARBA00022490"/>
    </source>
</evidence>
<keyword evidence="7 9" id="KW-0408">Iron</keyword>
<sequence>MRTDPAPPRPDAAAWQALRALPEWARELGFADAGFATLALDEDLAHLQRWLDEGLHGGMDWMRRDPALRAEPARLRPGTLSVISARMAYPIDAALAQQVLGDATRAYISRYALGRDYHRVLRARLLRLARRIEQAIGPFGYRVLADSAPALEKAMARNAGLGWIGKHTLLIQREAGSWFFLGEIYSDLPLPAQDASAAKNLCGSCSACLDICPTQAIIAPYRLDAARCISYLTIEHHGAIPEALRAAMGNRIFGCDDCQLVCPWNRYAQKSGEADFMARHRLDRAGLLELFAWDEAEWLRRTEGMALRRAGYARWLRNLAIALGNAPPSDAVRAALQARLHSDDEVLREHLLWALQRQGAA</sequence>
<feature type="binding site" evidence="9">
    <location>
        <position position="262"/>
    </location>
    <ligand>
        <name>[4Fe-4S] cluster</name>
        <dbReference type="ChEBI" id="CHEBI:49883"/>
        <label>1</label>
    </ligand>
</feature>
<comment type="cofactor">
    <cofactor evidence="9">
        <name>[4Fe-4S] cluster</name>
        <dbReference type="ChEBI" id="CHEBI:49883"/>
    </cofactor>
    <text evidence="9">Binds 2 [4Fe-4S] clusters per monomer.</text>
</comment>
<dbReference type="SUPFAM" id="SSF54862">
    <property type="entry name" value="4Fe-4S ferredoxins"/>
    <property type="match status" value="1"/>
</dbReference>
<comment type="subcellular location">
    <subcellularLocation>
        <location evidence="9">Cytoplasm</location>
    </subcellularLocation>
</comment>
<dbReference type="EC" id="1.17.99.6" evidence="9"/>
<dbReference type="AlphaFoldDB" id="A0A1H9D0R1"/>
<evidence type="ECO:0000256" key="3">
    <source>
        <dbReference type="ARBA" id="ARBA00022694"/>
    </source>
</evidence>
<dbReference type="RefSeq" id="WP_093283088.1">
    <property type="nucleotide sequence ID" value="NZ_FOFS01000003.1"/>
</dbReference>
<dbReference type="InterPro" id="IPR013542">
    <property type="entry name" value="QueG_DUF1730"/>
</dbReference>
<evidence type="ECO:0000259" key="10">
    <source>
        <dbReference type="PROSITE" id="PS51379"/>
    </source>
</evidence>
<evidence type="ECO:0000256" key="8">
    <source>
        <dbReference type="ARBA" id="ARBA00023014"/>
    </source>
</evidence>
<comment type="subunit">
    <text evidence="9">Monomer.</text>
</comment>
<feature type="active site" description="Proton donor" evidence="9">
    <location>
        <position position="146"/>
    </location>
</feature>
<dbReference type="GO" id="GO:0046872">
    <property type="term" value="F:metal ion binding"/>
    <property type="evidence" value="ECO:0007669"/>
    <property type="project" value="UniProtKB-KW"/>
</dbReference>
<feature type="binding site" evidence="9">
    <location>
        <position position="69"/>
    </location>
    <ligand>
        <name>cob(II)alamin</name>
        <dbReference type="ChEBI" id="CHEBI:16304"/>
    </ligand>
</feature>
<evidence type="ECO:0000256" key="5">
    <source>
        <dbReference type="ARBA" id="ARBA00022785"/>
    </source>
</evidence>
<dbReference type="Proteomes" id="UP000199233">
    <property type="component" value="Unassembled WGS sequence"/>
</dbReference>
<comment type="function">
    <text evidence="9">Catalyzes the conversion of epoxyqueuosine (oQ) to queuosine (Q), which is a hypermodified base found in the wobble positions of tRNA(Asp), tRNA(Asn), tRNA(His) and tRNA(Tyr).</text>
</comment>
<dbReference type="InterPro" id="IPR017900">
    <property type="entry name" value="4Fe4S_Fe_S_CS"/>
</dbReference>
<feature type="binding site" evidence="9">
    <location>
        <position position="255"/>
    </location>
    <ligand>
        <name>[4Fe-4S] cluster</name>
        <dbReference type="ChEBI" id="CHEBI:49883"/>
        <label>2</label>
    </ligand>
</feature>
<dbReference type="FunFam" id="3.30.70.20:FF:000017">
    <property type="entry name" value="Epoxyqueuosine reductase"/>
    <property type="match status" value="1"/>
</dbReference>
<dbReference type="GO" id="GO:0052693">
    <property type="term" value="F:epoxyqueuosine reductase activity"/>
    <property type="evidence" value="ECO:0007669"/>
    <property type="project" value="UniProtKB-UniRule"/>
</dbReference>
<dbReference type="PROSITE" id="PS00198">
    <property type="entry name" value="4FE4S_FER_1"/>
    <property type="match status" value="1"/>
</dbReference>
<dbReference type="PANTHER" id="PTHR30002">
    <property type="entry name" value="EPOXYQUEUOSINE REDUCTASE"/>
    <property type="match status" value="1"/>
</dbReference>
<feature type="binding site" evidence="9">
    <location>
        <position position="230"/>
    </location>
    <ligand>
        <name>cob(II)alamin</name>
        <dbReference type="ChEBI" id="CHEBI:16304"/>
    </ligand>
</feature>
<evidence type="ECO:0000313" key="12">
    <source>
        <dbReference type="Proteomes" id="UP000199233"/>
    </source>
</evidence>
<dbReference type="InterPro" id="IPR004453">
    <property type="entry name" value="QueG"/>
</dbReference>
<feature type="binding site" evidence="9">
    <location>
        <position position="208"/>
    </location>
    <ligand>
        <name>[4Fe-4S] cluster</name>
        <dbReference type="ChEBI" id="CHEBI:49883"/>
        <label>1</label>
    </ligand>
</feature>
<dbReference type="GO" id="GO:0051539">
    <property type="term" value="F:4 iron, 4 sulfur cluster binding"/>
    <property type="evidence" value="ECO:0007669"/>
    <property type="project" value="UniProtKB-KW"/>
</dbReference>
<feature type="domain" description="4Fe-4S ferredoxin-type" evidence="10">
    <location>
        <begin position="193"/>
        <end position="222"/>
    </location>
</feature>
<comment type="pathway">
    <text evidence="9">tRNA modification; tRNA-queuosine biosynthesis.</text>
</comment>
<dbReference type="GO" id="GO:0008616">
    <property type="term" value="P:tRNA queuosine(34) biosynthetic process"/>
    <property type="evidence" value="ECO:0007669"/>
    <property type="project" value="UniProtKB-UniRule"/>
</dbReference>
<dbReference type="HAMAP" id="MF_00916">
    <property type="entry name" value="QueG"/>
    <property type="match status" value="1"/>
</dbReference>
<keyword evidence="8 9" id="KW-0411">Iron-sulfur</keyword>
<dbReference type="Pfam" id="PF08331">
    <property type="entry name" value="QueG_DUF1730"/>
    <property type="match status" value="1"/>
</dbReference>
<comment type="catalytic activity">
    <reaction evidence="9">
        <text>epoxyqueuosine(34) in tRNA + AH2 = queuosine(34) in tRNA + A + H2O</text>
        <dbReference type="Rhea" id="RHEA:32159"/>
        <dbReference type="Rhea" id="RHEA-COMP:18571"/>
        <dbReference type="Rhea" id="RHEA-COMP:18582"/>
        <dbReference type="ChEBI" id="CHEBI:13193"/>
        <dbReference type="ChEBI" id="CHEBI:15377"/>
        <dbReference type="ChEBI" id="CHEBI:17499"/>
        <dbReference type="ChEBI" id="CHEBI:194431"/>
        <dbReference type="ChEBI" id="CHEBI:194443"/>
        <dbReference type="EC" id="1.17.99.6"/>
    </reaction>
</comment>
<evidence type="ECO:0000256" key="9">
    <source>
        <dbReference type="HAMAP-Rule" id="MF_00916"/>
    </source>
</evidence>
<feature type="binding site" evidence="9">
    <location>
        <position position="228"/>
    </location>
    <ligand>
        <name>[4Fe-4S] cluster</name>
        <dbReference type="ChEBI" id="CHEBI:49883"/>
        <label>2</label>
    </ligand>
</feature>
<dbReference type="InterPro" id="IPR017896">
    <property type="entry name" value="4Fe4S_Fe-S-bd"/>
</dbReference>
<dbReference type="NCBIfam" id="TIGR00276">
    <property type="entry name" value="tRNA epoxyqueuosine(34) reductase QueG"/>
    <property type="match status" value="1"/>
</dbReference>
<feature type="binding site" evidence="9">
    <location>
        <position position="212"/>
    </location>
    <ligand>
        <name>[4Fe-4S] cluster</name>
        <dbReference type="ChEBI" id="CHEBI:49883"/>
        <label>2</label>
    </ligand>
</feature>
<dbReference type="EMBL" id="FOFS01000003">
    <property type="protein sequence ID" value="SEQ07024.1"/>
    <property type="molecule type" value="Genomic_DNA"/>
</dbReference>
<dbReference type="Pfam" id="PF13484">
    <property type="entry name" value="Fer4_16"/>
    <property type="match status" value="1"/>
</dbReference>
<dbReference type="GO" id="GO:0031419">
    <property type="term" value="F:cobalamin binding"/>
    <property type="evidence" value="ECO:0007669"/>
    <property type="project" value="UniProtKB-KW"/>
</dbReference>
<evidence type="ECO:0000256" key="1">
    <source>
        <dbReference type="ARBA" id="ARBA00022485"/>
    </source>
</evidence>
<evidence type="ECO:0000256" key="4">
    <source>
        <dbReference type="ARBA" id="ARBA00022723"/>
    </source>
</evidence>
<dbReference type="UniPathway" id="UPA00392"/>
<keyword evidence="2 9" id="KW-0963">Cytoplasm</keyword>
<dbReference type="PANTHER" id="PTHR30002:SF4">
    <property type="entry name" value="EPOXYQUEUOSINE REDUCTASE"/>
    <property type="match status" value="1"/>
</dbReference>
<reference evidence="11 12" key="1">
    <citation type="submission" date="2016-10" db="EMBL/GenBank/DDBJ databases">
        <authorList>
            <person name="de Groot N.N."/>
        </authorList>
    </citation>
    <scope>NUCLEOTIDE SEQUENCE [LARGE SCALE GENOMIC DNA]</scope>
    <source>
        <strain evidence="11 12">DSM 25927</strain>
    </source>
</reference>
<keyword evidence="6 9" id="KW-0560">Oxidoreductase</keyword>
<organism evidence="11 12">
    <name type="scientific">Solimonas aquatica</name>
    <dbReference type="NCBI Taxonomy" id="489703"/>
    <lineage>
        <taxon>Bacteria</taxon>
        <taxon>Pseudomonadati</taxon>
        <taxon>Pseudomonadota</taxon>
        <taxon>Gammaproteobacteria</taxon>
        <taxon>Nevskiales</taxon>
        <taxon>Nevskiaceae</taxon>
        <taxon>Solimonas</taxon>
    </lineage>
</organism>
<dbReference type="OrthoDB" id="9784571at2"/>
<keyword evidence="9" id="KW-0170">Cobalt</keyword>
<evidence type="ECO:0000313" key="11">
    <source>
        <dbReference type="EMBL" id="SEQ07024.1"/>
    </source>
</evidence>
<evidence type="ECO:0000256" key="6">
    <source>
        <dbReference type="ARBA" id="ARBA00023002"/>
    </source>
</evidence>
<keyword evidence="5 9" id="KW-0671">Queuosine biosynthesis</keyword>
<keyword evidence="4 9" id="KW-0479">Metal-binding</keyword>
<gene>
    <name evidence="9" type="primary">queG</name>
    <name evidence="11" type="ORF">SAMN04488038_103260</name>
</gene>
<name>A0A1H9D0R1_9GAMM</name>
<feature type="binding site" evidence="9">
    <location>
        <position position="205"/>
    </location>
    <ligand>
        <name>[4Fe-4S] cluster</name>
        <dbReference type="ChEBI" id="CHEBI:49883"/>
        <label>1</label>
    </ligand>
</feature>
<feature type="binding site" evidence="9">
    <location>
        <position position="181"/>
    </location>
    <ligand>
        <name>cob(II)alamin</name>
        <dbReference type="ChEBI" id="CHEBI:16304"/>
    </ligand>
</feature>
<keyword evidence="9" id="KW-0846">Cobalamin</keyword>
<keyword evidence="12" id="KW-1185">Reference proteome</keyword>
<comment type="similarity">
    <text evidence="9">Belongs to the QueG family.</text>
</comment>
<feature type="binding site" evidence="9">
    <location>
        <position position="258"/>
    </location>
    <ligand>
        <name>[4Fe-4S] cluster</name>
        <dbReference type="ChEBI" id="CHEBI:49883"/>
        <label>2</label>
    </ligand>
</feature>
<feature type="binding site" evidence="9">
    <location>
        <position position="146"/>
    </location>
    <ligand>
        <name>cob(II)alamin</name>
        <dbReference type="ChEBI" id="CHEBI:16304"/>
    </ligand>
</feature>
<comment type="caution">
    <text evidence="9">Lacks conserved residue(s) required for the propagation of feature annotation.</text>
</comment>
<dbReference type="PROSITE" id="PS51379">
    <property type="entry name" value="4FE4S_FER_2"/>
    <property type="match status" value="1"/>
</dbReference>
<feature type="binding site" evidence="9">
    <location>
        <position position="170"/>
    </location>
    <ligand>
        <name>cob(II)alamin</name>
        <dbReference type="ChEBI" id="CHEBI:16304"/>
    </ligand>
</feature>
<dbReference type="GO" id="GO:0005737">
    <property type="term" value="C:cytoplasm"/>
    <property type="evidence" value="ECO:0007669"/>
    <property type="project" value="UniProtKB-SubCell"/>
</dbReference>
<dbReference type="STRING" id="489703.SAMN04488038_103260"/>
<comment type="cofactor">
    <cofactor evidence="9">
        <name>cob(II)alamin</name>
        <dbReference type="ChEBI" id="CHEBI:16304"/>
    </cofactor>
</comment>
<keyword evidence="3 9" id="KW-0819">tRNA processing</keyword>
<feature type="binding site" evidence="9">
    <location>
        <begin position="255"/>
        <end position="256"/>
    </location>
    <ligand>
        <name>cob(II)alamin</name>
        <dbReference type="ChEBI" id="CHEBI:16304"/>
    </ligand>
</feature>
<feature type="binding site" evidence="9">
    <location>
        <position position="202"/>
    </location>
    <ligand>
        <name>[4Fe-4S] cluster</name>
        <dbReference type="ChEBI" id="CHEBI:49883"/>
        <label>1</label>
    </ligand>
</feature>
<evidence type="ECO:0000256" key="7">
    <source>
        <dbReference type="ARBA" id="ARBA00023004"/>
    </source>
</evidence>
<dbReference type="Gene3D" id="3.30.70.20">
    <property type="match status" value="1"/>
</dbReference>
<accession>A0A1H9D0R1</accession>
<protein>
    <recommendedName>
        <fullName evidence="9">Epoxyqueuosine reductase</fullName>
        <ecNumber evidence="9">1.17.99.6</ecNumber>
    </recommendedName>
    <alternativeName>
        <fullName evidence="9">Queuosine biosynthesis protein QueG</fullName>
    </alternativeName>
</protein>